<comment type="caution">
    <text evidence="1">The sequence shown here is derived from an EMBL/GenBank/DDBJ whole genome shotgun (WGS) entry which is preliminary data.</text>
</comment>
<dbReference type="InterPro" id="IPR036915">
    <property type="entry name" value="Cyclin-like_sf"/>
</dbReference>
<dbReference type="Proteomes" id="UP001479436">
    <property type="component" value="Unassembled WGS sequence"/>
</dbReference>
<keyword evidence="2" id="KW-1185">Reference proteome</keyword>
<sequence>MHLPSNILAQPLSQVGKADLATAQFTDFAADITTFLWHSDIRLIGSWNGDQFRLYCRHIINSTRVSTSVVILALKYISRLKYQRNYSQPQFGTEYQVFTVALLLAKKFLEDQSLTIQYWSRQSSISVAELNLLEMEILKGTNYTLYVSQEEYFLWLKQLEYFIKLRQEYLELFEVQMVQLNDPRPLPSQMVTDERTHAAPIRATKSLHTARTYPLIS</sequence>
<dbReference type="Gene3D" id="1.10.472.10">
    <property type="entry name" value="Cyclin-like"/>
    <property type="match status" value="1"/>
</dbReference>
<proteinExistence type="predicted"/>
<dbReference type="PANTHER" id="PTHR15615">
    <property type="match status" value="1"/>
</dbReference>
<accession>A0ABR2WUY1</accession>
<dbReference type="InterPro" id="IPR013922">
    <property type="entry name" value="Cyclin_PHO80-like"/>
</dbReference>
<dbReference type="Pfam" id="PF08613">
    <property type="entry name" value="Cyclin"/>
    <property type="match status" value="1"/>
</dbReference>
<protein>
    <recommendedName>
        <fullName evidence="3">Cyclin</fullName>
    </recommendedName>
</protein>
<dbReference type="SUPFAM" id="SSF47954">
    <property type="entry name" value="Cyclin-like"/>
    <property type="match status" value="1"/>
</dbReference>
<dbReference type="EMBL" id="JASJQH010000293">
    <property type="protein sequence ID" value="KAK9765257.1"/>
    <property type="molecule type" value="Genomic_DNA"/>
</dbReference>
<dbReference type="PANTHER" id="PTHR15615:SF27">
    <property type="entry name" value="PHO85 CYCLIN CLG1"/>
    <property type="match status" value="1"/>
</dbReference>
<gene>
    <name evidence="1" type="ORF">K7432_006550</name>
</gene>
<organism evidence="1 2">
    <name type="scientific">Basidiobolus ranarum</name>
    <dbReference type="NCBI Taxonomy" id="34480"/>
    <lineage>
        <taxon>Eukaryota</taxon>
        <taxon>Fungi</taxon>
        <taxon>Fungi incertae sedis</taxon>
        <taxon>Zoopagomycota</taxon>
        <taxon>Entomophthoromycotina</taxon>
        <taxon>Basidiobolomycetes</taxon>
        <taxon>Basidiobolales</taxon>
        <taxon>Basidiobolaceae</taxon>
        <taxon>Basidiobolus</taxon>
    </lineage>
</organism>
<reference evidence="1 2" key="1">
    <citation type="submission" date="2023-04" db="EMBL/GenBank/DDBJ databases">
        <title>Genome of Basidiobolus ranarum AG-B5.</title>
        <authorList>
            <person name="Stajich J.E."/>
            <person name="Carter-House D."/>
            <person name="Gryganskyi A."/>
        </authorList>
    </citation>
    <scope>NUCLEOTIDE SEQUENCE [LARGE SCALE GENOMIC DNA]</scope>
    <source>
        <strain evidence="1 2">AG-B5</strain>
    </source>
</reference>
<dbReference type="CDD" id="cd20557">
    <property type="entry name" value="CYCLIN_ScPCL1-like"/>
    <property type="match status" value="1"/>
</dbReference>
<evidence type="ECO:0000313" key="2">
    <source>
        <dbReference type="Proteomes" id="UP001479436"/>
    </source>
</evidence>
<name>A0ABR2WUY1_9FUNG</name>
<evidence type="ECO:0008006" key="3">
    <source>
        <dbReference type="Google" id="ProtNLM"/>
    </source>
</evidence>
<evidence type="ECO:0000313" key="1">
    <source>
        <dbReference type="EMBL" id="KAK9765257.1"/>
    </source>
</evidence>